<protein>
    <submittedName>
        <fullName evidence="1">Uncharacterized protein</fullName>
    </submittedName>
</protein>
<evidence type="ECO:0000313" key="1">
    <source>
        <dbReference type="EMBL" id="MBS7234305.1"/>
    </source>
</evidence>
<organism evidence="1 2">
    <name type="scientific">Flavobacterium psychroterrae</name>
    <dbReference type="NCBI Taxonomy" id="2133767"/>
    <lineage>
        <taxon>Bacteria</taxon>
        <taxon>Pseudomonadati</taxon>
        <taxon>Bacteroidota</taxon>
        <taxon>Flavobacteriia</taxon>
        <taxon>Flavobacteriales</taxon>
        <taxon>Flavobacteriaceae</taxon>
        <taxon>Flavobacterium</taxon>
    </lineage>
</organism>
<proteinExistence type="predicted"/>
<comment type="caution">
    <text evidence="1">The sequence shown here is derived from an EMBL/GenBank/DDBJ whole genome shotgun (WGS) entry which is preliminary data.</text>
</comment>
<dbReference type="RefSeq" id="WP_213308312.1">
    <property type="nucleotide sequence ID" value="NZ_JAGYVZ010000113.1"/>
</dbReference>
<feature type="non-terminal residue" evidence="1">
    <location>
        <position position="82"/>
    </location>
</feature>
<name>A0ABS5PKF5_9FLAO</name>
<keyword evidence="2" id="KW-1185">Reference proteome</keyword>
<evidence type="ECO:0000313" key="2">
    <source>
        <dbReference type="Proteomes" id="UP000722625"/>
    </source>
</evidence>
<dbReference type="EMBL" id="JAGYVZ010000113">
    <property type="protein sequence ID" value="MBS7234305.1"/>
    <property type="molecule type" value="Genomic_DNA"/>
</dbReference>
<accession>A0ABS5PKF5</accession>
<sequence length="82" mass="9072">LLSQLSKDNFPHEVRNYKITANIEAKIKVTLEKIQATSWGGFTAQIVDSGINMENYSITEVCSHEIAVIRVIESVGTCETTS</sequence>
<reference evidence="1 2" key="1">
    <citation type="journal article" date="2018" name="Int. J. Syst. Evol. Microbiol.">
        <title>Flavobacterium chryseum sp. nov. and Flavobacterium psychroterrae sp. nov., novel environmental bacteria isolated from Antarctica.</title>
        <authorList>
            <person name="Kralova S."/>
            <person name="Svec P."/>
            <person name="Busse H.J."/>
            <person name="Stankova E."/>
            <person name="Vaczi P."/>
            <person name="Sedlacek I."/>
        </authorList>
    </citation>
    <scope>NUCLEOTIDE SEQUENCE [LARGE SCALE GENOMIC DNA]</scope>
    <source>
        <strain evidence="1 2">CCM 8827</strain>
    </source>
</reference>
<gene>
    <name evidence="1" type="ORF">KHA90_25290</name>
</gene>
<dbReference type="Proteomes" id="UP000722625">
    <property type="component" value="Unassembled WGS sequence"/>
</dbReference>
<feature type="non-terminal residue" evidence="1">
    <location>
        <position position="1"/>
    </location>
</feature>